<dbReference type="InterPro" id="IPR040198">
    <property type="entry name" value="Fido_containing"/>
</dbReference>
<evidence type="ECO:0000313" key="2">
    <source>
        <dbReference type="EMBL" id="TCI05173.1"/>
    </source>
</evidence>
<organism evidence="2 3">
    <name type="scientific">Corallincola luteus</name>
    <dbReference type="NCBI Taxonomy" id="1775177"/>
    <lineage>
        <taxon>Bacteria</taxon>
        <taxon>Pseudomonadati</taxon>
        <taxon>Pseudomonadota</taxon>
        <taxon>Gammaproteobacteria</taxon>
        <taxon>Alteromonadales</taxon>
        <taxon>Psychromonadaceae</taxon>
        <taxon>Corallincola</taxon>
    </lineage>
</organism>
<proteinExistence type="predicted"/>
<keyword evidence="3" id="KW-1185">Reference proteome</keyword>
<dbReference type="RefSeq" id="WP_131414443.1">
    <property type="nucleotide sequence ID" value="NZ_SJXE01000001.1"/>
</dbReference>
<accession>A0ABY2ART8</accession>
<dbReference type="Gene3D" id="1.10.3290.10">
    <property type="entry name" value="Fido-like domain"/>
    <property type="match status" value="1"/>
</dbReference>
<dbReference type="PROSITE" id="PS51459">
    <property type="entry name" value="FIDO"/>
    <property type="match status" value="1"/>
</dbReference>
<sequence>MADKEVRKQLVVYLKKVPTAQSVGEIRQGLPVLKEIPERTLRRWLDAAVGEGEVIRTGEKRGTRYIGVPTPEIPNFAFLESYTAPERQTIMQSLRGIWTHNSTALEGNTLTLGETEFILSEGLTISGHSVREHQEVVGHASAIELLYRALGSPIDFDTLHAMHKAVQTEVIHDIDKPYGAWKVQSNGTYAYSEGRRVYLAYAQPYEVPHLMTELVSFVNEAAHCQLRASQAAACYAQVHVGFVHIHPYWDGNGRVSRLVANIPLLRSGLPPVVIPKEWRKEYLSLLSEYELTVGEVDRDTGLWPKPEMLASFTEFIERCYTKTRELLSL</sequence>
<reference evidence="2 3" key="1">
    <citation type="submission" date="2019-02" db="EMBL/GenBank/DDBJ databases">
        <title>Corallincola luteus sp. nov., a marine bacterium isolated from surface sediment of Bohai Sea in China.</title>
        <authorList>
            <person name="Ren Q."/>
        </authorList>
    </citation>
    <scope>NUCLEOTIDE SEQUENCE [LARGE SCALE GENOMIC DNA]</scope>
    <source>
        <strain evidence="2 3">DASS28</strain>
    </source>
</reference>
<dbReference type="Pfam" id="PF02661">
    <property type="entry name" value="Fic"/>
    <property type="match status" value="1"/>
</dbReference>
<dbReference type="EMBL" id="SJXE01000001">
    <property type="protein sequence ID" value="TCI05173.1"/>
    <property type="molecule type" value="Genomic_DNA"/>
</dbReference>
<evidence type="ECO:0000259" key="1">
    <source>
        <dbReference type="PROSITE" id="PS51459"/>
    </source>
</evidence>
<evidence type="ECO:0000313" key="3">
    <source>
        <dbReference type="Proteomes" id="UP000292554"/>
    </source>
</evidence>
<dbReference type="InterPro" id="IPR036597">
    <property type="entry name" value="Fido-like_dom_sf"/>
</dbReference>
<dbReference type="InterPro" id="IPR003812">
    <property type="entry name" value="Fido"/>
</dbReference>
<dbReference type="PANTHER" id="PTHR13504">
    <property type="entry name" value="FIDO DOMAIN-CONTAINING PROTEIN DDB_G0283145"/>
    <property type="match status" value="1"/>
</dbReference>
<feature type="domain" description="Fido" evidence="1">
    <location>
        <begin position="154"/>
        <end position="318"/>
    </location>
</feature>
<dbReference type="SUPFAM" id="SSF140931">
    <property type="entry name" value="Fic-like"/>
    <property type="match status" value="1"/>
</dbReference>
<name>A0ABY2ART8_9GAMM</name>
<gene>
    <name evidence="2" type="ORF">EZV61_04205</name>
</gene>
<dbReference type="PANTHER" id="PTHR13504:SF38">
    <property type="entry name" value="FIDO DOMAIN-CONTAINING PROTEIN"/>
    <property type="match status" value="1"/>
</dbReference>
<dbReference type="Proteomes" id="UP000292554">
    <property type="component" value="Unassembled WGS sequence"/>
</dbReference>
<protein>
    <submittedName>
        <fullName evidence="2">Fic family protein</fullName>
    </submittedName>
</protein>
<comment type="caution">
    <text evidence="2">The sequence shown here is derived from an EMBL/GenBank/DDBJ whole genome shotgun (WGS) entry which is preliminary data.</text>
</comment>